<dbReference type="InterPro" id="IPR020536">
    <property type="entry name" value="ThiI_AANH"/>
</dbReference>
<evidence type="ECO:0000259" key="3">
    <source>
        <dbReference type="Pfam" id="PF02568"/>
    </source>
</evidence>
<dbReference type="InterPro" id="IPR050102">
    <property type="entry name" value="tRNA_sulfurtransferase_ThiI"/>
</dbReference>
<keyword evidence="2" id="KW-0067">ATP-binding</keyword>
<dbReference type="Proteomes" id="UP000722459">
    <property type="component" value="Unassembled WGS sequence"/>
</dbReference>
<comment type="caution">
    <text evidence="4">The sequence shown here is derived from an EMBL/GenBank/DDBJ whole genome shotgun (WGS) entry which is preliminary data.</text>
</comment>
<evidence type="ECO:0000313" key="4">
    <source>
        <dbReference type="EMBL" id="MBT4870055.1"/>
    </source>
</evidence>
<dbReference type="GO" id="GO:0052837">
    <property type="term" value="P:thiazole biosynthetic process"/>
    <property type="evidence" value="ECO:0007669"/>
    <property type="project" value="TreeGrafter"/>
</dbReference>
<dbReference type="GO" id="GO:0005524">
    <property type="term" value="F:ATP binding"/>
    <property type="evidence" value="ECO:0007669"/>
    <property type="project" value="UniProtKB-KW"/>
</dbReference>
<dbReference type="SUPFAM" id="SSF52402">
    <property type="entry name" value="Adenine nucleotide alpha hydrolases-like"/>
    <property type="match status" value="1"/>
</dbReference>
<dbReference type="Pfam" id="PF02568">
    <property type="entry name" value="ThiI"/>
    <property type="match status" value="1"/>
</dbReference>
<sequence length="206" mass="23088">MKEKALLLLSGGIDSPVAGVITQEKGFDLTAIHFSQVPFTDDTPEKKSLASAKKLGIRELIVIDVGEELKEIADKTFREYYFVLMKRFFVKLSERIAHKNKIKFLVTGESLGQVSSQTMSNLNTINLATKGEILRPLLFLDKQTIIDLSKEKGYYEISTGKEMCDALASGKPKTITKIEKVLEEEKKCEMSNLINSALKKIRTVKV</sequence>
<name>A0A8T5GDL6_9ARCH</name>
<dbReference type="InterPro" id="IPR014729">
    <property type="entry name" value="Rossmann-like_a/b/a_fold"/>
</dbReference>
<evidence type="ECO:0000313" key="5">
    <source>
        <dbReference type="Proteomes" id="UP000722459"/>
    </source>
</evidence>
<dbReference type="GO" id="GO:0004810">
    <property type="term" value="F:CCA tRNA nucleotidyltransferase activity"/>
    <property type="evidence" value="ECO:0007669"/>
    <property type="project" value="InterPro"/>
</dbReference>
<dbReference type="GO" id="GO:0002937">
    <property type="term" value="P:tRNA 4-thiouridine biosynthesis"/>
    <property type="evidence" value="ECO:0007669"/>
    <property type="project" value="TreeGrafter"/>
</dbReference>
<dbReference type="PANTHER" id="PTHR43209">
    <property type="entry name" value="TRNA SULFURTRANSFERASE"/>
    <property type="match status" value="1"/>
</dbReference>
<feature type="domain" description="Thil AANH" evidence="3">
    <location>
        <begin position="2"/>
        <end position="189"/>
    </location>
</feature>
<dbReference type="Gene3D" id="3.40.50.620">
    <property type="entry name" value="HUPs"/>
    <property type="match status" value="1"/>
</dbReference>
<evidence type="ECO:0000256" key="1">
    <source>
        <dbReference type="ARBA" id="ARBA00022741"/>
    </source>
</evidence>
<keyword evidence="1" id="KW-0547">Nucleotide-binding</keyword>
<evidence type="ECO:0000256" key="2">
    <source>
        <dbReference type="ARBA" id="ARBA00022840"/>
    </source>
</evidence>
<accession>A0A8T5GDL6</accession>
<proteinExistence type="predicted"/>
<dbReference type="GO" id="GO:0005829">
    <property type="term" value="C:cytosol"/>
    <property type="evidence" value="ECO:0007669"/>
    <property type="project" value="TreeGrafter"/>
</dbReference>
<reference evidence="4" key="1">
    <citation type="journal article" date="2021" name="ISME J.">
        <title>Mercury methylation by metabolically versatile and cosmopolitan marine bacteria.</title>
        <authorList>
            <person name="Lin H."/>
            <person name="Ascher D.B."/>
            <person name="Myung Y."/>
            <person name="Lamborg C.H."/>
            <person name="Hallam S.J."/>
            <person name="Gionfriddo C.M."/>
            <person name="Holt K.E."/>
            <person name="Moreau J.W."/>
        </authorList>
    </citation>
    <scope>NUCLEOTIDE SEQUENCE</scope>
    <source>
        <strain evidence="4">SI075_bin30</strain>
    </source>
</reference>
<dbReference type="PANTHER" id="PTHR43209:SF1">
    <property type="entry name" value="TRNA SULFURTRANSFERASE"/>
    <property type="match status" value="1"/>
</dbReference>
<organism evidence="4 5">
    <name type="scientific">Candidatus Iainarchaeum sp</name>
    <dbReference type="NCBI Taxonomy" id="3101447"/>
    <lineage>
        <taxon>Archaea</taxon>
        <taxon>Candidatus Iainarchaeota</taxon>
        <taxon>Candidatus Iainarchaeia</taxon>
        <taxon>Candidatus Iainarchaeales</taxon>
        <taxon>Candidatus Iainarchaeaceae</taxon>
        <taxon>Candidatus Iainarchaeum</taxon>
    </lineage>
</organism>
<dbReference type="EMBL" id="JABJNZ010000012">
    <property type="protein sequence ID" value="MBT4870055.1"/>
    <property type="molecule type" value="Genomic_DNA"/>
</dbReference>
<gene>
    <name evidence="4" type="ORF">HON47_00580</name>
</gene>
<dbReference type="AlphaFoldDB" id="A0A8T5GDL6"/>
<protein>
    <recommendedName>
        <fullName evidence="3">Thil AANH domain-containing protein</fullName>
    </recommendedName>
</protein>